<dbReference type="PANTHER" id="PTHR43019">
    <property type="entry name" value="SERINE ENDOPROTEASE DEGS"/>
    <property type="match status" value="1"/>
</dbReference>
<proteinExistence type="predicted"/>
<accession>A0A1M4ZCA4</accession>
<organism evidence="2 3">
    <name type="scientific">Microbulbifer donghaiensis</name>
    <dbReference type="NCBI Taxonomy" id="494016"/>
    <lineage>
        <taxon>Bacteria</taxon>
        <taxon>Pseudomonadati</taxon>
        <taxon>Pseudomonadota</taxon>
        <taxon>Gammaproteobacteria</taxon>
        <taxon>Cellvibrionales</taxon>
        <taxon>Microbulbiferaceae</taxon>
        <taxon>Microbulbifer</taxon>
    </lineage>
</organism>
<keyword evidence="3" id="KW-1185">Reference proteome</keyword>
<keyword evidence="1" id="KW-0732">Signal</keyword>
<dbReference type="InterPro" id="IPR001940">
    <property type="entry name" value="Peptidase_S1C"/>
</dbReference>
<evidence type="ECO:0000256" key="1">
    <source>
        <dbReference type="SAM" id="SignalP"/>
    </source>
</evidence>
<evidence type="ECO:0000313" key="2">
    <source>
        <dbReference type="EMBL" id="SHF15641.1"/>
    </source>
</evidence>
<dbReference type="OrthoDB" id="8581982at2"/>
<dbReference type="SUPFAM" id="SSF50494">
    <property type="entry name" value="Trypsin-like serine proteases"/>
    <property type="match status" value="1"/>
</dbReference>
<dbReference type="PANTHER" id="PTHR43019:SF23">
    <property type="entry name" value="PROTEASE DO-LIKE 5, CHLOROPLASTIC"/>
    <property type="match status" value="1"/>
</dbReference>
<reference evidence="3" key="1">
    <citation type="submission" date="2016-11" db="EMBL/GenBank/DDBJ databases">
        <authorList>
            <person name="Varghese N."/>
            <person name="Submissions S."/>
        </authorList>
    </citation>
    <scope>NUCLEOTIDE SEQUENCE [LARGE SCALE GENOMIC DNA]</scope>
    <source>
        <strain evidence="3">CGMCC 1.7063</strain>
    </source>
</reference>
<dbReference type="Proteomes" id="UP000184170">
    <property type="component" value="Unassembled WGS sequence"/>
</dbReference>
<dbReference type="GO" id="GO:0006508">
    <property type="term" value="P:proteolysis"/>
    <property type="evidence" value="ECO:0007669"/>
    <property type="project" value="InterPro"/>
</dbReference>
<dbReference type="EMBL" id="FQVA01000001">
    <property type="protein sequence ID" value="SHF15641.1"/>
    <property type="molecule type" value="Genomic_DNA"/>
</dbReference>
<dbReference type="Gene3D" id="2.40.10.120">
    <property type="match status" value="1"/>
</dbReference>
<sequence>MLNLSARLLTLLLCCFAGVAFSNLAAAQGYEQLYSDYRGSLYQIRLIEKSSNSKAGLGSGFQISEDGLIATNYHVVAEAVSDPDKYVLEYLSVDGVKGTLELLDIDVINDLALLRQDNPGKEYIQLAEDTPKKGETIVSLGNPLDLGMTLIPGTYNGIAGGSFYDRIHFAGSINPGMSGGPAINTRGQVVGINVATAGNQVSFLVPVDKLATLLQHFRQHGNAVDLHKLTHQQLLDNQQRIIDSILKADWQRRPLGEAKVVGEIVPAIQCWGNTQESDDNPVKRIDKGCTGQEVVFLSEEFNTGRVEYEFFWLEAKDLLPSRFYAEYEQQMSSFYPGNTAGEKDVTKFHCRQAFTAQERNAEGEAPESKPERNQEPIVARTSYCVRRYKKFPDLYDIFFLSLSVDRKNRALVSHFTLSGFTQESAEAFTEKFTSEIQWP</sequence>
<dbReference type="RefSeq" id="WP_073273231.1">
    <property type="nucleotide sequence ID" value="NZ_FQVA01000001.1"/>
</dbReference>
<dbReference type="InterPro" id="IPR009003">
    <property type="entry name" value="Peptidase_S1_PA"/>
</dbReference>
<dbReference type="Pfam" id="PF13365">
    <property type="entry name" value="Trypsin_2"/>
    <property type="match status" value="1"/>
</dbReference>
<dbReference type="PRINTS" id="PR00834">
    <property type="entry name" value="PROTEASES2C"/>
</dbReference>
<protein>
    <submittedName>
        <fullName evidence="2">Trypsin-like peptidase domain-containing protein</fullName>
    </submittedName>
</protein>
<dbReference type="GO" id="GO:0004252">
    <property type="term" value="F:serine-type endopeptidase activity"/>
    <property type="evidence" value="ECO:0007669"/>
    <property type="project" value="InterPro"/>
</dbReference>
<feature type="signal peptide" evidence="1">
    <location>
        <begin position="1"/>
        <end position="27"/>
    </location>
</feature>
<feature type="chain" id="PRO_5013359121" evidence="1">
    <location>
        <begin position="28"/>
        <end position="439"/>
    </location>
</feature>
<dbReference type="AlphaFoldDB" id="A0A1M4ZCA4"/>
<dbReference type="STRING" id="494016.SAMN04487965_1503"/>
<gene>
    <name evidence="2" type="ORF">SAMN04487965_1503</name>
</gene>
<name>A0A1M4ZCA4_9GAMM</name>
<evidence type="ECO:0000313" key="3">
    <source>
        <dbReference type="Proteomes" id="UP000184170"/>
    </source>
</evidence>